<dbReference type="EMBL" id="ABEU02000001">
    <property type="protein sequence ID" value="PNR62144.1"/>
    <property type="molecule type" value="Genomic_DNA"/>
</dbReference>
<dbReference type="AlphaFoldDB" id="A0A2K1L828"/>
<organism evidence="1">
    <name type="scientific">Physcomitrium patens</name>
    <name type="common">Spreading-leaved earth moss</name>
    <name type="synonym">Physcomitrella patens</name>
    <dbReference type="NCBI Taxonomy" id="3218"/>
    <lineage>
        <taxon>Eukaryota</taxon>
        <taxon>Viridiplantae</taxon>
        <taxon>Streptophyta</taxon>
        <taxon>Embryophyta</taxon>
        <taxon>Bryophyta</taxon>
        <taxon>Bryophytina</taxon>
        <taxon>Bryopsida</taxon>
        <taxon>Funariidae</taxon>
        <taxon>Funariales</taxon>
        <taxon>Funariaceae</taxon>
        <taxon>Physcomitrium</taxon>
    </lineage>
</organism>
<gene>
    <name evidence="1" type="ORF">PHYPA_000568</name>
</gene>
<evidence type="ECO:0000313" key="1">
    <source>
        <dbReference type="EMBL" id="PNR62144.1"/>
    </source>
</evidence>
<dbReference type="EnsemblPlants" id="Pp3c1_12600V3.1">
    <property type="protein sequence ID" value="PAC:32968982.CDS.1"/>
    <property type="gene ID" value="Pp3c1_12600"/>
</dbReference>
<name>A0A2K1L828_PHYPA</name>
<reference evidence="2" key="3">
    <citation type="submission" date="2020-12" db="UniProtKB">
        <authorList>
            <consortium name="EnsemblPlants"/>
        </authorList>
    </citation>
    <scope>IDENTIFICATION</scope>
</reference>
<dbReference type="Proteomes" id="UP000006727">
    <property type="component" value="Chromosome 1"/>
</dbReference>
<dbReference type="InParanoid" id="A0A2K1L828"/>
<protein>
    <submittedName>
        <fullName evidence="1 2">Uncharacterized protein</fullName>
    </submittedName>
</protein>
<accession>A0A2K1L828</accession>
<dbReference type="Gramene" id="Pp3c1_12600V3.1">
    <property type="protein sequence ID" value="PAC:32968982.CDS.1"/>
    <property type="gene ID" value="Pp3c1_12600"/>
</dbReference>
<evidence type="ECO:0000313" key="3">
    <source>
        <dbReference type="Proteomes" id="UP000006727"/>
    </source>
</evidence>
<keyword evidence="3" id="KW-1185">Reference proteome</keyword>
<reference evidence="1 3" key="2">
    <citation type="journal article" date="2018" name="Plant J.">
        <title>The Physcomitrella patens chromosome-scale assembly reveals moss genome structure and evolution.</title>
        <authorList>
            <person name="Lang D."/>
            <person name="Ullrich K.K."/>
            <person name="Murat F."/>
            <person name="Fuchs J."/>
            <person name="Jenkins J."/>
            <person name="Haas F.B."/>
            <person name="Piednoel M."/>
            <person name="Gundlach H."/>
            <person name="Van Bel M."/>
            <person name="Meyberg R."/>
            <person name="Vives C."/>
            <person name="Morata J."/>
            <person name="Symeonidi A."/>
            <person name="Hiss M."/>
            <person name="Muchero W."/>
            <person name="Kamisugi Y."/>
            <person name="Saleh O."/>
            <person name="Blanc G."/>
            <person name="Decker E.L."/>
            <person name="van Gessel N."/>
            <person name="Grimwood J."/>
            <person name="Hayes R.D."/>
            <person name="Graham S.W."/>
            <person name="Gunter L.E."/>
            <person name="McDaniel S.F."/>
            <person name="Hoernstein S.N.W."/>
            <person name="Larsson A."/>
            <person name="Li F.W."/>
            <person name="Perroud P.F."/>
            <person name="Phillips J."/>
            <person name="Ranjan P."/>
            <person name="Rokshar D.S."/>
            <person name="Rothfels C.J."/>
            <person name="Schneider L."/>
            <person name="Shu S."/>
            <person name="Stevenson D.W."/>
            <person name="Thummler F."/>
            <person name="Tillich M."/>
            <person name="Villarreal Aguilar J.C."/>
            <person name="Widiez T."/>
            <person name="Wong G.K."/>
            <person name="Wymore A."/>
            <person name="Zhang Y."/>
            <person name="Zimmer A.D."/>
            <person name="Quatrano R.S."/>
            <person name="Mayer K.F.X."/>
            <person name="Goodstein D."/>
            <person name="Casacuberta J.M."/>
            <person name="Vandepoele K."/>
            <person name="Reski R."/>
            <person name="Cuming A.C."/>
            <person name="Tuskan G.A."/>
            <person name="Maumus F."/>
            <person name="Salse J."/>
            <person name="Schmutz J."/>
            <person name="Rensing S.A."/>
        </authorList>
    </citation>
    <scope>NUCLEOTIDE SEQUENCE [LARGE SCALE GENOMIC DNA]</scope>
    <source>
        <strain evidence="2 3">cv. Gransden 2004</strain>
    </source>
</reference>
<dbReference type="PaxDb" id="3218-PP1S86_235V6.1"/>
<sequence length="73" mass="8035">MAVDRLSEAFTSRTCEVSCGSAVDPKLIVVVNYSNFYSCPAANLYKMLLFLEQLVNDHSVGIFFSLLILAVLS</sequence>
<reference evidence="1 3" key="1">
    <citation type="journal article" date="2008" name="Science">
        <title>The Physcomitrella genome reveals evolutionary insights into the conquest of land by plants.</title>
        <authorList>
            <person name="Rensing S."/>
            <person name="Lang D."/>
            <person name="Zimmer A."/>
            <person name="Terry A."/>
            <person name="Salamov A."/>
            <person name="Shapiro H."/>
            <person name="Nishiyama T."/>
            <person name="Perroud P.-F."/>
            <person name="Lindquist E."/>
            <person name="Kamisugi Y."/>
            <person name="Tanahashi T."/>
            <person name="Sakakibara K."/>
            <person name="Fujita T."/>
            <person name="Oishi K."/>
            <person name="Shin-I T."/>
            <person name="Kuroki Y."/>
            <person name="Toyoda A."/>
            <person name="Suzuki Y."/>
            <person name="Hashimoto A."/>
            <person name="Yamaguchi K."/>
            <person name="Sugano A."/>
            <person name="Kohara Y."/>
            <person name="Fujiyama A."/>
            <person name="Anterola A."/>
            <person name="Aoki S."/>
            <person name="Ashton N."/>
            <person name="Barbazuk W.B."/>
            <person name="Barker E."/>
            <person name="Bennetzen J."/>
            <person name="Bezanilla M."/>
            <person name="Blankenship R."/>
            <person name="Cho S.H."/>
            <person name="Dutcher S."/>
            <person name="Estelle M."/>
            <person name="Fawcett J.A."/>
            <person name="Gundlach H."/>
            <person name="Hanada K."/>
            <person name="Heyl A."/>
            <person name="Hicks K.A."/>
            <person name="Hugh J."/>
            <person name="Lohr M."/>
            <person name="Mayer K."/>
            <person name="Melkozernov A."/>
            <person name="Murata T."/>
            <person name="Nelson D."/>
            <person name="Pils B."/>
            <person name="Prigge M."/>
            <person name="Reiss B."/>
            <person name="Renner T."/>
            <person name="Rombauts S."/>
            <person name="Rushton P."/>
            <person name="Sanderfoot A."/>
            <person name="Schween G."/>
            <person name="Shiu S.-H."/>
            <person name="Stueber K."/>
            <person name="Theodoulou F.L."/>
            <person name="Tu H."/>
            <person name="Van de Peer Y."/>
            <person name="Verrier P.J."/>
            <person name="Waters E."/>
            <person name="Wood A."/>
            <person name="Yang L."/>
            <person name="Cove D."/>
            <person name="Cuming A."/>
            <person name="Hasebe M."/>
            <person name="Lucas S."/>
            <person name="Mishler D.B."/>
            <person name="Reski R."/>
            <person name="Grigoriev I."/>
            <person name="Quatrano R.S."/>
            <person name="Boore J.L."/>
        </authorList>
    </citation>
    <scope>NUCLEOTIDE SEQUENCE [LARGE SCALE GENOMIC DNA]</scope>
    <source>
        <strain evidence="2 3">cv. Gransden 2004</strain>
    </source>
</reference>
<evidence type="ECO:0000313" key="2">
    <source>
        <dbReference type="EnsemblPlants" id="PAC:32968982.CDS.1"/>
    </source>
</evidence>
<proteinExistence type="predicted"/>